<dbReference type="PANTHER" id="PTHR30026:SF20">
    <property type="entry name" value="OUTER MEMBRANE PROTEIN TOLC"/>
    <property type="match status" value="1"/>
</dbReference>
<keyword evidence="9" id="KW-0732">Signal</keyword>
<keyword evidence="5" id="KW-0812">Transmembrane</keyword>
<evidence type="ECO:0000256" key="7">
    <source>
        <dbReference type="ARBA" id="ARBA00023237"/>
    </source>
</evidence>
<evidence type="ECO:0000256" key="9">
    <source>
        <dbReference type="SAM" id="SignalP"/>
    </source>
</evidence>
<evidence type="ECO:0000313" key="11">
    <source>
        <dbReference type="Proteomes" id="UP001597534"/>
    </source>
</evidence>
<evidence type="ECO:0000256" key="4">
    <source>
        <dbReference type="ARBA" id="ARBA00022452"/>
    </source>
</evidence>
<protein>
    <submittedName>
        <fullName evidence="10">TolC family protein</fullName>
    </submittedName>
</protein>
<evidence type="ECO:0000256" key="5">
    <source>
        <dbReference type="ARBA" id="ARBA00022692"/>
    </source>
</evidence>
<keyword evidence="8" id="KW-0175">Coiled coil</keyword>
<comment type="similarity">
    <text evidence="2">Belongs to the outer membrane factor (OMF) (TC 1.B.17) family.</text>
</comment>
<keyword evidence="11" id="KW-1185">Reference proteome</keyword>
<dbReference type="Gene3D" id="1.20.1600.10">
    <property type="entry name" value="Outer membrane efflux proteins (OEP)"/>
    <property type="match status" value="1"/>
</dbReference>
<sequence>MKRILLLFLLAIVNFSFAQQTEVLSFEEFLGYIKTTHPLTKQANLKITEAQAKLMKARGAFDPKLEADYVEKEYSDKNYYSIFNGSFKIPTWFGVEIKAAFDNAEGIYLNPENTLPNSGLTSLGISVPLGQGLWINERMAELRKAKIYQRVNEAERKIMLTEVIYEASKSYINWKRSFDEVALYSTYLENAKTRYNGVLKLIEQGDKPAIDSVEAGITVKSRKLNLENANLKLIKARLTLSNYLWTEDGVPFEINETMRPEEKIDQTILFSLKLDDFQNFNIESHPKMEALNSKLDILNVETRLFANSLLPKLNVNYNYLSEPNAFDNYRLKDYKVGVNFAFPLFLRKERANLKLAKVKAADSQFSLNFEQQALINKIEAQKNEIKSYKRQIQLTVDLVNNYNQMLNAEERLFQMGESSLFLINSRENSLVTTQLSNILLTNSYLQAALDLYKTMANPE</sequence>
<gene>
    <name evidence="10" type="ORF">ACFS5J_07265</name>
</gene>
<dbReference type="RefSeq" id="WP_379811411.1">
    <property type="nucleotide sequence ID" value="NZ_JBHUPC010000012.1"/>
</dbReference>
<comment type="caution">
    <text evidence="10">The sequence shown here is derived from an EMBL/GenBank/DDBJ whole genome shotgun (WGS) entry which is preliminary data.</text>
</comment>
<dbReference type="SUPFAM" id="SSF56954">
    <property type="entry name" value="Outer membrane efflux proteins (OEP)"/>
    <property type="match status" value="1"/>
</dbReference>
<keyword evidence="4" id="KW-1134">Transmembrane beta strand</keyword>
<evidence type="ECO:0000256" key="8">
    <source>
        <dbReference type="SAM" id="Coils"/>
    </source>
</evidence>
<evidence type="ECO:0000313" key="10">
    <source>
        <dbReference type="EMBL" id="MFD2891805.1"/>
    </source>
</evidence>
<dbReference type="InterPro" id="IPR003423">
    <property type="entry name" value="OMP_efflux"/>
</dbReference>
<comment type="subcellular location">
    <subcellularLocation>
        <location evidence="1">Cell outer membrane</location>
    </subcellularLocation>
</comment>
<organism evidence="10 11">
    <name type="scientific">Flavobacterium chuncheonense</name>
    <dbReference type="NCBI Taxonomy" id="2026653"/>
    <lineage>
        <taxon>Bacteria</taxon>
        <taxon>Pseudomonadati</taxon>
        <taxon>Bacteroidota</taxon>
        <taxon>Flavobacteriia</taxon>
        <taxon>Flavobacteriales</taxon>
        <taxon>Flavobacteriaceae</taxon>
        <taxon>Flavobacterium</taxon>
    </lineage>
</organism>
<accession>A0ABW5YN23</accession>
<dbReference type="Pfam" id="PF02321">
    <property type="entry name" value="OEP"/>
    <property type="match status" value="1"/>
</dbReference>
<keyword evidence="3" id="KW-0813">Transport</keyword>
<proteinExistence type="inferred from homology"/>
<feature type="chain" id="PRO_5046873813" evidence="9">
    <location>
        <begin position="19"/>
        <end position="459"/>
    </location>
</feature>
<keyword evidence="6" id="KW-0472">Membrane</keyword>
<evidence type="ECO:0000256" key="1">
    <source>
        <dbReference type="ARBA" id="ARBA00004442"/>
    </source>
</evidence>
<dbReference type="InterPro" id="IPR051906">
    <property type="entry name" value="TolC-like"/>
</dbReference>
<dbReference type="PANTHER" id="PTHR30026">
    <property type="entry name" value="OUTER MEMBRANE PROTEIN TOLC"/>
    <property type="match status" value="1"/>
</dbReference>
<dbReference type="Proteomes" id="UP001597534">
    <property type="component" value="Unassembled WGS sequence"/>
</dbReference>
<keyword evidence="7" id="KW-0998">Cell outer membrane</keyword>
<evidence type="ECO:0000256" key="2">
    <source>
        <dbReference type="ARBA" id="ARBA00007613"/>
    </source>
</evidence>
<reference evidence="11" key="1">
    <citation type="journal article" date="2019" name="Int. J. Syst. Evol. Microbiol.">
        <title>The Global Catalogue of Microorganisms (GCM) 10K type strain sequencing project: providing services to taxonomists for standard genome sequencing and annotation.</title>
        <authorList>
            <consortium name="The Broad Institute Genomics Platform"/>
            <consortium name="The Broad Institute Genome Sequencing Center for Infectious Disease"/>
            <person name="Wu L."/>
            <person name="Ma J."/>
        </authorList>
    </citation>
    <scope>NUCLEOTIDE SEQUENCE [LARGE SCALE GENOMIC DNA]</scope>
    <source>
        <strain evidence="11">KCTC 22671</strain>
    </source>
</reference>
<evidence type="ECO:0000256" key="3">
    <source>
        <dbReference type="ARBA" id="ARBA00022448"/>
    </source>
</evidence>
<feature type="coiled-coil region" evidence="8">
    <location>
        <begin position="371"/>
        <end position="398"/>
    </location>
</feature>
<evidence type="ECO:0000256" key="6">
    <source>
        <dbReference type="ARBA" id="ARBA00023136"/>
    </source>
</evidence>
<dbReference type="EMBL" id="JBHUPC010000012">
    <property type="protein sequence ID" value="MFD2891805.1"/>
    <property type="molecule type" value="Genomic_DNA"/>
</dbReference>
<feature type="signal peptide" evidence="9">
    <location>
        <begin position="1"/>
        <end position="18"/>
    </location>
</feature>
<name>A0ABW5YN23_9FLAO</name>